<evidence type="ECO:0000313" key="3">
    <source>
        <dbReference type="Proteomes" id="UP000075243"/>
    </source>
</evidence>
<dbReference type="EMBL" id="KQ484055">
    <property type="protein sequence ID" value="KYP37909.1"/>
    <property type="molecule type" value="Genomic_DNA"/>
</dbReference>
<name>A0A151R5Z4_CAJCA</name>
<dbReference type="Proteomes" id="UP000075243">
    <property type="component" value="Unassembled WGS sequence"/>
</dbReference>
<proteinExistence type="predicted"/>
<evidence type="ECO:0000313" key="2">
    <source>
        <dbReference type="EMBL" id="KYP37909.1"/>
    </source>
</evidence>
<sequence>MKKELDQFEKSQVWKLVSLPRNQLVIGTKWVFKNKLNEKGEVVRNKAILVAQGYNQ</sequence>
<organism evidence="2 3">
    <name type="scientific">Cajanus cajan</name>
    <name type="common">Pigeon pea</name>
    <name type="synonym">Cajanus indicus</name>
    <dbReference type="NCBI Taxonomy" id="3821"/>
    <lineage>
        <taxon>Eukaryota</taxon>
        <taxon>Viridiplantae</taxon>
        <taxon>Streptophyta</taxon>
        <taxon>Embryophyta</taxon>
        <taxon>Tracheophyta</taxon>
        <taxon>Spermatophyta</taxon>
        <taxon>Magnoliopsida</taxon>
        <taxon>eudicotyledons</taxon>
        <taxon>Gunneridae</taxon>
        <taxon>Pentapetalae</taxon>
        <taxon>rosids</taxon>
        <taxon>fabids</taxon>
        <taxon>Fabales</taxon>
        <taxon>Fabaceae</taxon>
        <taxon>Papilionoideae</taxon>
        <taxon>50 kb inversion clade</taxon>
        <taxon>NPAAA clade</taxon>
        <taxon>indigoferoid/millettioid clade</taxon>
        <taxon>Phaseoleae</taxon>
        <taxon>Cajanus</taxon>
    </lineage>
</organism>
<dbReference type="Pfam" id="PF07727">
    <property type="entry name" value="RVT_2"/>
    <property type="match status" value="1"/>
</dbReference>
<dbReference type="InterPro" id="IPR013103">
    <property type="entry name" value="RVT_2"/>
</dbReference>
<dbReference type="Gramene" id="C.cajan_39203.t">
    <property type="protein sequence ID" value="C.cajan_39203.t.cds1"/>
    <property type="gene ID" value="C.cajan_39203"/>
</dbReference>
<keyword evidence="3" id="KW-1185">Reference proteome</keyword>
<reference evidence="2" key="1">
    <citation type="journal article" date="2012" name="Nat. Biotechnol.">
        <title>Draft genome sequence of pigeonpea (Cajanus cajan), an orphan legume crop of resource-poor farmers.</title>
        <authorList>
            <person name="Varshney R.K."/>
            <person name="Chen W."/>
            <person name="Li Y."/>
            <person name="Bharti A.K."/>
            <person name="Saxena R.K."/>
            <person name="Schlueter J.A."/>
            <person name="Donoghue M.T."/>
            <person name="Azam S."/>
            <person name="Fan G."/>
            <person name="Whaley A.M."/>
            <person name="Farmer A.D."/>
            <person name="Sheridan J."/>
            <person name="Iwata A."/>
            <person name="Tuteja R."/>
            <person name="Penmetsa R.V."/>
            <person name="Wu W."/>
            <person name="Upadhyaya H.D."/>
            <person name="Yang S.P."/>
            <person name="Shah T."/>
            <person name="Saxena K.B."/>
            <person name="Michael T."/>
            <person name="McCombie W.R."/>
            <person name="Yang B."/>
            <person name="Zhang G."/>
            <person name="Yang H."/>
            <person name="Wang J."/>
            <person name="Spillane C."/>
            <person name="Cook D.R."/>
            <person name="May G.D."/>
            <person name="Xu X."/>
            <person name="Jackson S.A."/>
        </authorList>
    </citation>
    <scope>NUCLEOTIDE SEQUENCE [LARGE SCALE GENOMIC DNA]</scope>
</reference>
<dbReference type="AlphaFoldDB" id="A0A151R5Z4"/>
<feature type="domain" description="Reverse transcriptase Ty1/copia-type" evidence="1">
    <location>
        <begin position="12"/>
        <end position="56"/>
    </location>
</feature>
<protein>
    <recommendedName>
        <fullName evidence="1">Reverse transcriptase Ty1/copia-type domain-containing protein</fullName>
    </recommendedName>
</protein>
<evidence type="ECO:0000259" key="1">
    <source>
        <dbReference type="Pfam" id="PF07727"/>
    </source>
</evidence>
<accession>A0A151R5Z4</accession>
<gene>
    <name evidence="2" type="ORF">KK1_040872</name>
</gene>